<dbReference type="PANTHER" id="PTHR12596:SF2">
    <property type="entry name" value="EXPORTIN-7 ISOFORM X1"/>
    <property type="match status" value="1"/>
</dbReference>
<evidence type="ECO:0000256" key="7">
    <source>
        <dbReference type="ARBA" id="ARBA00023242"/>
    </source>
</evidence>
<keyword evidence="6" id="KW-0653">Protein transport</keyword>
<evidence type="ECO:0000313" key="9">
    <source>
        <dbReference type="Proteomes" id="UP000179807"/>
    </source>
</evidence>
<dbReference type="InterPro" id="IPR016024">
    <property type="entry name" value="ARM-type_fold"/>
</dbReference>
<dbReference type="GO" id="GO:0005737">
    <property type="term" value="C:cytoplasm"/>
    <property type="evidence" value="ECO:0007669"/>
    <property type="project" value="UniProtKB-SubCell"/>
</dbReference>
<comment type="caution">
    <text evidence="8">The sequence shown here is derived from an EMBL/GenBank/DDBJ whole genome shotgun (WGS) entry which is preliminary data.</text>
</comment>
<evidence type="ECO:0000256" key="6">
    <source>
        <dbReference type="ARBA" id="ARBA00022927"/>
    </source>
</evidence>
<dbReference type="SUPFAM" id="SSF48371">
    <property type="entry name" value="ARM repeat"/>
    <property type="match status" value="1"/>
</dbReference>
<evidence type="ECO:0000256" key="5">
    <source>
        <dbReference type="ARBA" id="ARBA00022490"/>
    </source>
</evidence>
<reference evidence="8" key="1">
    <citation type="submission" date="2016-10" db="EMBL/GenBank/DDBJ databases">
        <authorList>
            <person name="Benchimol M."/>
            <person name="Almeida L.G."/>
            <person name="Vasconcelos A.T."/>
            <person name="Perreira-Neves A."/>
            <person name="Rosa I.A."/>
            <person name="Tasca T."/>
            <person name="Bogo M.R."/>
            <person name="de Souza W."/>
        </authorList>
    </citation>
    <scope>NUCLEOTIDE SEQUENCE [LARGE SCALE GENOMIC DNA]</scope>
    <source>
        <strain evidence="8">K</strain>
    </source>
</reference>
<keyword evidence="5" id="KW-0963">Cytoplasm</keyword>
<dbReference type="EMBL" id="MLAK01000624">
    <property type="protein sequence ID" value="OHT10013.1"/>
    <property type="molecule type" value="Genomic_DNA"/>
</dbReference>
<evidence type="ECO:0000256" key="1">
    <source>
        <dbReference type="ARBA" id="ARBA00004123"/>
    </source>
</evidence>
<keyword evidence="9" id="KW-1185">Reference proteome</keyword>
<evidence type="ECO:0000256" key="2">
    <source>
        <dbReference type="ARBA" id="ARBA00004496"/>
    </source>
</evidence>
<dbReference type="AlphaFoldDB" id="A0A1J4KKW1"/>
<dbReference type="InterPro" id="IPR044189">
    <property type="entry name" value="XPO4/7-like"/>
</dbReference>
<protein>
    <recommendedName>
        <fullName evidence="10">Exportin-T</fullName>
    </recommendedName>
</protein>
<evidence type="ECO:0000313" key="8">
    <source>
        <dbReference type="EMBL" id="OHT10013.1"/>
    </source>
</evidence>
<proteinExistence type="inferred from homology"/>
<accession>A0A1J4KKW1</accession>
<dbReference type="GO" id="GO:0005049">
    <property type="term" value="F:nuclear export signal receptor activity"/>
    <property type="evidence" value="ECO:0007669"/>
    <property type="project" value="InterPro"/>
</dbReference>
<dbReference type="Proteomes" id="UP000179807">
    <property type="component" value="Unassembled WGS sequence"/>
</dbReference>
<sequence length="1100" mass="125882">MNFIQFHCFLIHSIEKSLKSHFRSEVHYYIPYQMSLLFLWRPFKEKKMEFSQDDIARIEGEAAHFSTHGKFPENGILISFQNNPNSFAHCQFLIENSANYHVIMVVAEILFGILGADSPVWDNANLTNLMNWIPDVIQRKADFIFTLNVPVQSSIINGLSRIYGKILLRVWTPTTKLSDCFNHIMQTMQGDDPPHQVLRCLFFSGVIGQINDFTGIKQKVINDKTDTSLFDLFKLMASVLIQPGLHVKVLSATTDLLAIVLDFFKKTTENKKQNDDILLEICDLPHHFLEIISDPNFITTLFNLILQSPNINDSDYIQVSKNVLQISYFLCSLKTSYFPRKNILVGVLIPFCGQITALIQYLSSPQQHGVNESHFNIILHSITLLLYKFSRLIDTEVASTTTTLKDLFLIIAQLTNSLLNDNNQDSFFNRIQSIIFLMKFWTKVSRIVGDNVIPVSQFYTTYVNKLVQLTTTKSEEMNEMLHLEHLKICDAINIVPLMLRDFNGLGENLLQLADQARGFYKSSIDQSDEEKLSINDVTLTTAFLLLAAGLVNPYATRTSAAGSDGITAFESRAMEFIFDILSYTQGILPQLLQSGHICIEFAIYIFSGTFPRTSFAHINLFKSADLRERFIGAFNTIISRLSSELQILTTPDLIRGNLIAIRKLLTYRDIIQPIENVRPILFISAGFEFTAAAISGQFPFSQNPQFKREIILMMQICTNMITKVPEKIEEFFSRFNKFALFDQNSNPNAIMVFLFELLGIFSIDFDEAKQQLMYFFNWLFPDNLKKLAEIAAQFFKVENTESNPILESAFLKIFYKFCFMLRQIDWIPKHSPNGIILFSISAAILLPYFQRASIYPPTTDASLYPDKLKPLKYAMLLMSEIFGSEKIMYGAFELYKDATLEVILKEFADLIQKLSVNEIFGHPKVAISFTQLLKSLTSFHLNSICTNNQKFFIFIFNILITAIDQFDIDVINNSVETGKNLGTFLQNNKELVQGEIAEFIKILVKKGFVLFVTNPNSNIKEYSLLNMVKELLPFMPEFLPTLLQIIAPHCPPERANDFNKIGQDLTKGQLDISKFDEFRRIMSFLKKIIEDAHLLALLNF</sequence>
<evidence type="ECO:0000256" key="4">
    <source>
        <dbReference type="ARBA" id="ARBA00022448"/>
    </source>
</evidence>
<evidence type="ECO:0008006" key="10">
    <source>
        <dbReference type="Google" id="ProtNLM"/>
    </source>
</evidence>
<comment type="subcellular location">
    <subcellularLocation>
        <location evidence="2">Cytoplasm</location>
    </subcellularLocation>
    <subcellularLocation>
        <location evidence="1">Nucleus</location>
    </subcellularLocation>
</comment>
<dbReference type="GO" id="GO:0005643">
    <property type="term" value="C:nuclear pore"/>
    <property type="evidence" value="ECO:0007669"/>
    <property type="project" value="TreeGrafter"/>
</dbReference>
<comment type="similarity">
    <text evidence="3">Belongs to the exportin family.</text>
</comment>
<keyword evidence="4" id="KW-0813">Transport</keyword>
<dbReference type="RefSeq" id="XP_068363149.1">
    <property type="nucleotide sequence ID" value="XM_068501666.1"/>
</dbReference>
<dbReference type="PANTHER" id="PTHR12596">
    <property type="entry name" value="EXPORTIN 4,7-RELATED"/>
    <property type="match status" value="1"/>
</dbReference>
<dbReference type="GeneID" id="94836370"/>
<keyword evidence="7" id="KW-0539">Nucleus</keyword>
<evidence type="ECO:0000256" key="3">
    <source>
        <dbReference type="ARBA" id="ARBA00009466"/>
    </source>
</evidence>
<name>A0A1J4KKW1_9EUKA</name>
<dbReference type="VEuPathDB" id="TrichDB:TRFO_20926"/>
<organism evidence="8 9">
    <name type="scientific">Tritrichomonas foetus</name>
    <dbReference type="NCBI Taxonomy" id="1144522"/>
    <lineage>
        <taxon>Eukaryota</taxon>
        <taxon>Metamonada</taxon>
        <taxon>Parabasalia</taxon>
        <taxon>Tritrichomonadida</taxon>
        <taxon>Tritrichomonadidae</taxon>
        <taxon>Tritrichomonas</taxon>
    </lineage>
</organism>
<gene>
    <name evidence="8" type="ORF">TRFO_20926</name>
</gene>
<dbReference type="GO" id="GO:0006611">
    <property type="term" value="P:protein export from nucleus"/>
    <property type="evidence" value="ECO:0007669"/>
    <property type="project" value="TreeGrafter"/>
</dbReference>